<dbReference type="InterPro" id="IPR020449">
    <property type="entry name" value="Tscrpt_reg_AraC-type_HTH"/>
</dbReference>
<dbReference type="RefSeq" id="WP_370595397.1">
    <property type="nucleotide sequence ID" value="NZ_JALBUR010000002.1"/>
</dbReference>
<protein>
    <submittedName>
        <fullName evidence="5">AraC family transcriptional regulator</fullName>
    </submittedName>
</protein>
<dbReference type="InterPro" id="IPR037923">
    <property type="entry name" value="HTH-like"/>
</dbReference>
<keyword evidence="2" id="KW-0238">DNA-binding</keyword>
<dbReference type="InterPro" id="IPR009057">
    <property type="entry name" value="Homeodomain-like_sf"/>
</dbReference>
<organism evidence="5 6">
    <name type="scientific">Grylomicrobium aquisgranensis</name>
    <dbReference type="NCBI Taxonomy" id="2926318"/>
    <lineage>
        <taxon>Bacteria</taxon>
        <taxon>Bacillati</taxon>
        <taxon>Bacillota</taxon>
        <taxon>Erysipelotrichia</taxon>
        <taxon>Erysipelotrichales</taxon>
        <taxon>Erysipelotrichaceae</taxon>
        <taxon>Grylomicrobium</taxon>
    </lineage>
</organism>
<dbReference type="GO" id="GO:0003700">
    <property type="term" value="F:DNA-binding transcription factor activity"/>
    <property type="evidence" value="ECO:0007669"/>
    <property type="project" value="InterPro"/>
</dbReference>
<dbReference type="InterPro" id="IPR014710">
    <property type="entry name" value="RmlC-like_jellyroll"/>
</dbReference>
<dbReference type="PROSITE" id="PS00041">
    <property type="entry name" value="HTH_ARAC_FAMILY_1"/>
    <property type="match status" value="1"/>
</dbReference>
<dbReference type="EMBL" id="JALBUR010000002">
    <property type="protein sequence ID" value="MDX8418772.1"/>
    <property type="molecule type" value="Genomic_DNA"/>
</dbReference>
<dbReference type="Gene3D" id="1.10.10.60">
    <property type="entry name" value="Homeodomain-like"/>
    <property type="match status" value="2"/>
</dbReference>
<dbReference type="Pfam" id="PF12833">
    <property type="entry name" value="HTH_18"/>
    <property type="match status" value="1"/>
</dbReference>
<reference evidence="5 6" key="1">
    <citation type="submission" date="2022-03" db="EMBL/GenBank/DDBJ databases">
        <title>Novel taxa within the pig intestine.</title>
        <authorList>
            <person name="Wylensek D."/>
            <person name="Bishof K."/>
            <person name="Afrizal A."/>
            <person name="Clavel T."/>
        </authorList>
    </citation>
    <scope>NUCLEOTIDE SEQUENCE [LARGE SCALE GENOMIC DNA]</scope>
    <source>
        <strain evidence="5 6">CLA-KB-P133</strain>
    </source>
</reference>
<dbReference type="PROSITE" id="PS01124">
    <property type="entry name" value="HTH_ARAC_FAMILY_2"/>
    <property type="match status" value="1"/>
</dbReference>
<accession>A0AB35U4X0</accession>
<evidence type="ECO:0000256" key="3">
    <source>
        <dbReference type="ARBA" id="ARBA00023163"/>
    </source>
</evidence>
<proteinExistence type="predicted"/>
<dbReference type="GO" id="GO:0043565">
    <property type="term" value="F:sequence-specific DNA binding"/>
    <property type="evidence" value="ECO:0007669"/>
    <property type="project" value="InterPro"/>
</dbReference>
<dbReference type="InterPro" id="IPR018060">
    <property type="entry name" value="HTH_AraC"/>
</dbReference>
<keyword evidence="3" id="KW-0804">Transcription</keyword>
<keyword evidence="6" id="KW-1185">Reference proteome</keyword>
<dbReference type="SUPFAM" id="SSF51215">
    <property type="entry name" value="Regulatory protein AraC"/>
    <property type="match status" value="1"/>
</dbReference>
<sequence>MFSKTTSTSYLKYGIVTKSYLSKTDMIKTSHVERDGTVYQMIAYDMPVYIEPVDGMGMLRVVNDPRIDNIESFALHRSVKINAHVYFALVPMSMYGSISYNLYVHASSKSDAFTLPQPYRYNYISPHLSIDEIVAVYYMVKRPGYVFDGEVHSYYEFTYVDQGTLETTVDTKTYQIAANQCMLYGPGQYHDQRITSEESCSYLTIIFRASGIHDDLMLNRVIPLTRALLVDVNDFVKATDDKSEFHNDAMIASLHYLIIAMQMDSKETSKVMPTSPIAQHHEERLVEEIVDYINTHLNEPLPIDQVCSRFSISRSTLQNLFKNNLKVSPKQYINDAKLARSRILIRSGKHTISGIAAMVGYNSIHYFSRKFTAQFGVTPSEYARRIYDVKDV</sequence>
<dbReference type="PRINTS" id="PR00032">
    <property type="entry name" value="HTHARAC"/>
</dbReference>
<feature type="domain" description="HTH araC/xylS-type" evidence="4">
    <location>
        <begin position="287"/>
        <end position="385"/>
    </location>
</feature>
<evidence type="ECO:0000259" key="4">
    <source>
        <dbReference type="PROSITE" id="PS01124"/>
    </source>
</evidence>
<name>A0AB35U4X0_9FIRM</name>
<evidence type="ECO:0000256" key="2">
    <source>
        <dbReference type="ARBA" id="ARBA00023125"/>
    </source>
</evidence>
<dbReference type="PANTHER" id="PTHR43280:SF28">
    <property type="entry name" value="HTH-TYPE TRANSCRIPTIONAL ACTIVATOR RHAS"/>
    <property type="match status" value="1"/>
</dbReference>
<evidence type="ECO:0000313" key="5">
    <source>
        <dbReference type="EMBL" id="MDX8418772.1"/>
    </source>
</evidence>
<gene>
    <name evidence="5" type="ORF">MOZ60_01535</name>
</gene>
<dbReference type="Pfam" id="PF07883">
    <property type="entry name" value="Cupin_2"/>
    <property type="match status" value="1"/>
</dbReference>
<dbReference type="SUPFAM" id="SSF46689">
    <property type="entry name" value="Homeodomain-like"/>
    <property type="match status" value="2"/>
</dbReference>
<dbReference type="Gene3D" id="2.60.120.10">
    <property type="entry name" value="Jelly Rolls"/>
    <property type="match status" value="1"/>
</dbReference>
<dbReference type="InterPro" id="IPR013096">
    <property type="entry name" value="Cupin_2"/>
</dbReference>
<dbReference type="SMART" id="SM00342">
    <property type="entry name" value="HTH_ARAC"/>
    <property type="match status" value="1"/>
</dbReference>
<dbReference type="PANTHER" id="PTHR43280">
    <property type="entry name" value="ARAC-FAMILY TRANSCRIPTIONAL REGULATOR"/>
    <property type="match status" value="1"/>
</dbReference>
<dbReference type="Proteomes" id="UP001286174">
    <property type="component" value="Unassembled WGS sequence"/>
</dbReference>
<keyword evidence="1" id="KW-0805">Transcription regulation</keyword>
<dbReference type="AlphaFoldDB" id="A0AB35U4X0"/>
<comment type="caution">
    <text evidence="5">The sequence shown here is derived from an EMBL/GenBank/DDBJ whole genome shotgun (WGS) entry which is preliminary data.</text>
</comment>
<evidence type="ECO:0000313" key="6">
    <source>
        <dbReference type="Proteomes" id="UP001286174"/>
    </source>
</evidence>
<evidence type="ECO:0000256" key="1">
    <source>
        <dbReference type="ARBA" id="ARBA00023015"/>
    </source>
</evidence>
<dbReference type="InterPro" id="IPR018062">
    <property type="entry name" value="HTH_AraC-typ_CS"/>
</dbReference>